<dbReference type="EMBL" id="LKAM01000015">
    <property type="protein sequence ID" value="KUM45844.1"/>
    <property type="molecule type" value="Genomic_DNA"/>
</dbReference>
<comment type="caution">
    <text evidence="1">The sequence shown here is derived from an EMBL/GenBank/DDBJ whole genome shotgun (WGS) entry which is preliminary data.</text>
</comment>
<dbReference type="AlphaFoldDB" id="A0A101LUY6"/>
<accession>A0A101LUY6</accession>
<geneLocation type="mitochondrion" evidence="1"/>
<name>A0A101LUY6_PICGL</name>
<evidence type="ECO:0000313" key="1">
    <source>
        <dbReference type="EMBL" id="KUM45844.1"/>
    </source>
</evidence>
<gene>
    <name evidence="1" type="ORF">ABT39_MTgene2198</name>
</gene>
<keyword evidence="1" id="KW-0496">Mitochondrion</keyword>
<organism evidence="1">
    <name type="scientific">Picea glauca</name>
    <name type="common">White spruce</name>
    <name type="synonym">Pinus glauca</name>
    <dbReference type="NCBI Taxonomy" id="3330"/>
    <lineage>
        <taxon>Eukaryota</taxon>
        <taxon>Viridiplantae</taxon>
        <taxon>Streptophyta</taxon>
        <taxon>Embryophyta</taxon>
        <taxon>Tracheophyta</taxon>
        <taxon>Spermatophyta</taxon>
        <taxon>Pinopsida</taxon>
        <taxon>Pinidae</taxon>
        <taxon>Conifers I</taxon>
        <taxon>Pinales</taxon>
        <taxon>Pinaceae</taxon>
        <taxon>Picea</taxon>
    </lineage>
</organism>
<sequence length="53" mass="6126">MESDVLFKKNGILRRYNLLLGRALASWLGFMEKMGGWREGCYVGAVAWYHCLD</sequence>
<proteinExistence type="predicted"/>
<reference evidence="1" key="1">
    <citation type="journal article" date="2015" name="Genome Biol. Evol.">
        <title>Organellar Genomes of White Spruce (Picea glauca): Assembly and Annotation.</title>
        <authorList>
            <person name="Jackman S.D."/>
            <person name="Warren R.L."/>
            <person name="Gibb E.A."/>
            <person name="Vandervalk B.P."/>
            <person name="Mohamadi H."/>
            <person name="Chu J."/>
            <person name="Raymond A."/>
            <person name="Pleasance S."/>
            <person name="Coope R."/>
            <person name="Wildung M.R."/>
            <person name="Ritland C.E."/>
            <person name="Bousquet J."/>
            <person name="Jones S.J."/>
            <person name="Bohlmann J."/>
            <person name="Birol I."/>
        </authorList>
    </citation>
    <scope>NUCLEOTIDE SEQUENCE [LARGE SCALE GENOMIC DNA]</scope>
    <source>
        <tissue evidence="1">Flushing bud</tissue>
    </source>
</reference>
<protein>
    <submittedName>
        <fullName evidence="1">Uncharacterized protein</fullName>
    </submittedName>
</protein>